<evidence type="ECO:0000313" key="3">
    <source>
        <dbReference type="EMBL" id="AWV98156.1"/>
    </source>
</evidence>
<dbReference type="KEGG" id="als:DJ013_08210"/>
<dbReference type="RefSeq" id="WP_111371258.1">
    <property type="nucleotide sequence ID" value="NZ_CP029480.1"/>
</dbReference>
<dbReference type="PROSITE" id="PS51257">
    <property type="entry name" value="PROKAR_LIPOPROTEIN"/>
    <property type="match status" value="1"/>
</dbReference>
<dbReference type="SMART" id="SM00867">
    <property type="entry name" value="YceI"/>
    <property type="match status" value="1"/>
</dbReference>
<dbReference type="Proteomes" id="UP000249873">
    <property type="component" value="Chromosome"/>
</dbReference>
<feature type="chain" id="PRO_5016302911" description="Lipid/polyisoprenoid-binding YceI-like domain-containing protein" evidence="1">
    <location>
        <begin position="22"/>
        <end position="206"/>
    </location>
</feature>
<dbReference type="InterPro" id="IPR007372">
    <property type="entry name" value="Lipid/polyisoprenoid-bd_YceI"/>
</dbReference>
<evidence type="ECO:0000313" key="4">
    <source>
        <dbReference type="Proteomes" id="UP000249873"/>
    </source>
</evidence>
<proteinExistence type="predicted"/>
<feature type="signal peptide" evidence="1">
    <location>
        <begin position="1"/>
        <end position="21"/>
    </location>
</feature>
<feature type="domain" description="Lipid/polyisoprenoid-binding YceI-like" evidence="2">
    <location>
        <begin position="41"/>
        <end position="205"/>
    </location>
</feature>
<dbReference type="PANTHER" id="PTHR34406:SF1">
    <property type="entry name" value="PROTEIN YCEI"/>
    <property type="match status" value="1"/>
</dbReference>
<dbReference type="AlphaFoldDB" id="A0A2Z4GAC4"/>
<dbReference type="PANTHER" id="PTHR34406">
    <property type="entry name" value="PROTEIN YCEI"/>
    <property type="match status" value="1"/>
</dbReference>
<organism evidence="3 4">
    <name type="scientific">Arcticibacterium luteifluviistationis</name>
    <dbReference type="NCBI Taxonomy" id="1784714"/>
    <lineage>
        <taxon>Bacteria</taxon>
        <taxon>Pseudomonadati</taxon>
        <taxon>Bacteroidota</taxon>
        <taxon>Cytophagia</taxon>
        <taxon>Cytophagales</taxon>
        <taxon>Leadbetterellaceae</taxon>
        <taxon>Arcticibacterium</taxon>
    </lineage>
</organism>
<dbReference type="EMBL" id="CP029480">
    <property type="protein sequence ID" value="AWV98156.1"/>
    <property type="molecule type" value="Genomic_DNA"/>
</dbReference>
<reference evidence="3 4" key="1">
    <citation type="submission" date="2018-05" db="EMBL/GenBank/DDBJ databases">
        <title>Complete genome sequence of Arcticibacterium luteifluviistationis SM1504T, a cytophagaceae bacterium isolated from Arctic surface seawater.</title>
        <authorList>
            <person name="Li Y."/>
            <person name="Qin Q.-L."/>
        </authorList>
    </citation>
    <scope>NUCLEOTIDE SEQUENCE [LARGE SCALE GENOMIC DNA]</scope>
    <source>
        <strain evidence="3 4">SM1504</strain>
    </source>
</reference>
<accession>A0A2Z4GAC4</accession>
<dbReference type="Pfam" id="PF04264">
    <property type="entry name" value="YceI"/>
    <property type="match status" value="1"/>
</dbReference>
<dbReference type="Gene3D" id="2.40.128.110">
    <property type="entry name" value="Lipid/polyisoprenoid-binding, YceI-like"/>
    <property type="match status" value="1"/>
</dbReference>
<keyword evidence="4" id="KW-1185">Reference proteome</keyword>
<evidence type="ECO:0000256" key="1">
    <source>
        <dbReference type="SAM" id="SignalP"/>
    </source>
</evidence>
<dbReference type="OrthoDB" id="951410at2"/>
<protein>
    <recommendedName>
        <fullName evidence="2">Lipid/polyisoprenoid-binding YceI-like domain-containing protein</fullName>
    </recommendedName>
</protein>
<sequence>MKKLTLLGLAFMAALSFQSCSSTSETTETEETESAVLEDGTVNLDLAASSVEWTGVMLGVKEHTGNVTITEGSVDITGGAVSGGNFVIDLTSIVPTDTVYDEKSTKEKLVGHLSSPDFFNVEVFPTATFEITGAEGTTVTGNLTVRGITNEETVENVEIITVGDVTNITGNLTFDRKKYDVSFDVPVKDMVISNDIQLSINLVAAK</sequence>
<name>A0A2Z4GAC4_9BACT</name>
<dbReference type="SUPFAM" id="SSF101874">
    <property type="entry name" value="YceI-like"/>
    <property type="match status" value="1"/>
</dbReference>
<evidence type="ECO:0000259" key="2">
    <source>
        <dbReference type="SMART" id="SM00867"/>
    </source>
</evidence>
<dbReference type="InterPro" id="IPR036761">
    <property type="entry name" value="TTHA0802/YceI-like_sf"/>
</dbReference>
<gene>
    <name evidence="3" type="ORF">DJ013_08210</name>
</gene>
<keyword evidence="1" id="KW-0732">Signal</keyword>